<protein>
    <submittedName>
        <fullName evidence="2">Uncharacterized protein</fullName>
    </submittedName>
</protein>
<name>A0A0E9UTA3_ANGAN</name>
<keyword evidence="1" id="KW-0472">Membrane</keyword>
<sequence>MVNGNGETVVVLTPLHVHFLFILCLCR</sequence>
<keyword evidence="1" id="KW-1133">Transmembrane helix</keyword>
<reference evidence="2" key="1">
    <citation type="submission" date="2014-11" db="EMBL/GenBank/DDBJ databases">
        <authorList>
            <person name="Amaro Gonzalez C."/>
        </authorList>
    </citation>
    <scope>NUCLEOTIDE SEQUENCE</scope>
</reference>
<evidence type="ECO:0000256" key="1">
    <source>
        <dbReference type="SAM" id="Phobius"/>
    </source>
</evidence>
<feature type="transmembrane region" description="Helical" evidence="1">
    <location>
        <begin position="6"/>
        <end position="26"/>
    </location>
</feature>
<organism evidence="2">
    <name type="scientific">Anguilla anguilla</name>
    <name type="common">European freshwater eel</name>
    <name type="synonym">Muraena anguilla</name>
    <dbReference type="NCBI Taxonomy" id="7936"/>
    <lineage>
        <taxon>Eukaryota</taxon>
        <taxon>Metazoa</taxon>
        <taxon>Chordata</taxon>
        <taxon>Craniata</taxon>
        <taxon>Vertebrata</taxon>
        <taxon>Euteleostomi</taxon>
        <taxon>Actinopterygii</taxon>
        <taxon>Neopterygii</taxon>
        <taxon>Teleostei</taxon>
        <taxon>Anguilliformes</taxon>
        <taxon>Anguillidae</taxon>
        <taxon>Anguilla</taxon>
    </lineage>
</organism>
<reference evidence="2" key="2">
    <citation type="journal article" date="2015" name="Fish Shellfish Immunol.">
        <title>Early steps in the European eel (Anguilla anguilla)-Vibrio vulnificus interaction in the gills: Role of the RtxA13 toxin.</title>
        <authorList>
            <person name="Callol A."/>
            <person name="Pajuelo D."/>
            <person name="Ebbesson L."/>
            <person name="Teles M."/>
            <person name="MacKenzie S."/>
            <person name="Amaro C."/>
        </authorList>
    </citation>
    <scope>NUCLEOTIDE SEQUENCE</scope>
</reference>
<accession>A0A0E9UTA3</accession>
<proteinExistence type="predicted"/>
<evidence type="ECO:0000313" key="2">
    <source>
        <dbReference type="EMBL" id="JAH68420.1"/>
    </source>
</evidence>
<dbReference type="AlphaFoldDB" id="A0A0E9UTA3"/>
<dbReference type="EMBL" id="GBXM01040157">
    <property type="protein sequence ID" value="JAH68420.1"/>
    <property type="molecule type" value="Transcribed_RNA"/>
</dbReference>
<keyword evidence="1" id="KW-0812">Transmembrane</keyword>